<name>A0A4P7QDW1_9CORY</name>
<evidence type="ECO:0008006" key="3">
    <source>
        <dbReference type="Google" id="ProtNLM"/>
    </source>
</evidence>
<organism evidence="1 2">
    <name type="scientific">Corynebacterium endometrii</name>
    <dbReference type="NCBI Taxonomy" id="2488819"/>
    <lineage>
        <taxon>Bacteria</taxon>
        <taxon>Bacillati</taxon>
        <taxon>Actinomycetota</taxon>
        <taxon>Actinomycetes</taxon>
        <taxon>Mycobacteriales</taxon>
        <taxon>Corynebacteriaceae</taxon>
        <taxon>Corynebacterium</taxon>
    </lineage>
</organism>
<accession>A0A4P7QDW1</accession>
<reference evidence="1 2" key="1">
    <citation type="submission" date="2019-04" db="EMBL/GenBank/DDBJ databases">
        <title>Corynebacterium endometrii sp. nov., isolated from the uterus of a cow with endometritis.</title>
        <authorList>
            <person name="Ballas P."/>
            <person name="Ruckert C."/>
            <person name="Wagener K."/>
            <person name="Drillich M."/>
            <person name="Kaempfer P."/>
            <person name="Busse H.-J."/>
            <person name="Ehling-Schulz M."/>
        </authorList>
    </citation>
    <scope>NUCLEOTIDE SEQUENCE [LARGE SCALE GENOMIC DNA]</scope>
    <source>
        <strain evidence="1 2">LMM-1653</strain>
    </source>
</reference>
<gene>
    <name evidence="1" type="ORF">CENDO_02515</name>
</gene>
<dbReference type="AlphaFoldDB" id="A0A4P7QDW1"/>
<protein>
    <recommendedName>
        <fullName evidence="3">ESX-1 secretion-associated protein</fullName>
    </recommendedName>
</protein>
<dbReference type="KEGG" id="cee:CENDO_02515"/>
<evidence type="ECO:0000313" key="2">
    <source>
        <dbReference type="Proteomes" id="UP000296352"/>
    </source>
</evidence>
<keyword evidence="2" id="KW-1185">Reference proteome</keyword>
<evidence type="ECO:0000313" key="1">
    <source>
        <dbReference type="EMBL" id="QCB27801.1"/>
    </source>
</evidence>
<sequence length="95" mass="9812">MKIFDIDPDHVRVVARDLAFQAEKLGRSPDPGGAGGFSVYGEFGSAMRAALAAIAAHEAALRRDYTHLASLGHAVAAAGRRVDGDYARAFAGGGA</sequence>
<proteinExistence type="predicted"/>
<dbReference type="Proteomes" id="UP000296352">
    <property type="component" value="Chromosome"/>
</dbReference>
<dbReference type="RefSeq" id="WP_136140623.1">
    <property type="nucleotide sequence ID" value="NZ_CP039247.1"/>
</dbReference>
<dbReference type="EMBL" id="CP039247">
    <property type="protein sequence ID" value="QCB27801.1"/>
    <property type="molecule type" value="Genomic_DNA"/>
</dbReference>